<evidence type="ECO:0000313" key="2">
    <source>
        <dbReference type="EMBL" id="TDE04700.1"/>
    </source>
</evidence>
<sequence>MKKIIITALSILALVSCQSDDAYEDLNRDPKNPTQVNASFLFNSATKSLVDQMTSTNVNTNIFRMLGQHWTETTYVDEANYDFNTRNITNAHWSEMYRDVILDLNTAKNNTEATPISPTFSQETKDSRKAQIEILSIYAWANLVETFGDIPYSQSLDPGTYILPKYDDAATIYADLLTRLNATIPKLSNSGFGAIDPIYSGNVASWKKFGNSLKLRMGIRIVDVPSLSTVARSAITTAIADGVLTSNADNASLQYESASPNTNPVWVDLVQSGRSDFVVANTLVDFMNNLSDPRREVYFKQNLGSGVYKGGPYGANNSFLAYTQIGDIVANPTNPASLLDYSEVNFYLADAAERSISGTPALAAEFYNKGITASFEQWGASGITSYLLNPNVAYATAPGSWRVKIGNQLWLAMYNRGFEAWTAWRTYDIPGFNIPAVSELPVPTRYTYPISEQNLNKTNYTEASAAIGGDEQTTKLFWDVN</sequence>
<accession>A0A4R5CYU7</accession>
<gene>
    <name evidence="2" type="ORF">E0F91_07325</name>
</gene>
<reference evidence="2 3" key="1">
    <citation type="submission" date="2019-03" db="EMBL/GenBank/DDBJ databases">
        <title>Flavobacterium LB-D12 sp. nov., isolated from arctic soil.</title>
        <authorList>
            <person name="Chaudhary D.K."/>
        </authorList>
    </citation>
    <scope>NUCLEOTIDE SEQUENCE [LARGE SCALE GENOMIC DNA]</scope>
    <source>
        <strain evidence="2 3">LB-D12</strain>
    </source>
</reference>
<proteinExistence type="predicted"/>
<evidence type="ECO:0000313" key="3">
    <source>
        <dbReference type="Proteomes" id="UP000294644"/>
    </source>
</evidence>
<dbReference type="InterPro" id="IPR011990">
    <property type="entry name" value="TPR-like_helical_dom_sf"/>
</dbReference>
<comment type="caution">
    <text evidence="2">The sequence shown here is derived from an EMBL/GenBank/DDBJ whole genome shotgun (WGS) entry which is preliminary data.</text>
</comment>
<dbReference type="Gene3D" id="1.25.40.390">
    <property type="match status" value="1"/>
</dbReference>
<dbReference type="EMBL" id="SMFN01000007">
    <property type="protein sequence ID" value="TDE04700.1"/>
    <property type="molecule type" value="Genomic_DNA"/>
</dbReference>
<dbReference type="RefSeq" id="WP_132065668.1">
    <property type="nucleotide sequence ID" value="NZ_SMFN01000007.1"/>
</dbReference>
<organism evidence="2 3">
    <name type="scientific">Flavobacterium sandaracinum</name>
    <dbReference type="NCBI Taxonomy" id="2541733"/>
    <lineage>
        <taxon>Bacteria</taxon>
        <taxon>Pseudomonadati</taxon>
        <taxon>Bacteroidota</taxon>
        <taxon>Flavobacteriia</taxon>
        <taxon>Flavobacteriales</taxon>
        <taxon>Flavobacteriaceae</taxon>
        <taxon>Flavobacterium</taxon>
    </lineage>
</organism>
<dbReference type="InterPro" id="IPR041662">
    <property type="entry name" value="SusD-like_2"/>
</dbReference>
<dbReference type="SUPFAM" id="SSF48452">
    <property type="entry name" value="TPR-like"/>
    <property type="match status" value="1"/>
</dbReference>
<feature type="signal peptide" evidence="1">
    <location>
        <begin position="1"/>
        <end position="22"/>
    </location>
</feature>
<name>A0A4R5CYU7_9FLAO</name>
<dbReference type="Pfam" id="PF12771">
    <property type="entry name" value="SusD-like_2"/>
    <property type="match status" value="1"/>
</dbReference>
<keyword evidence="1" id="KW-0732">Signal</keyword>
<keyword evidence="2" id="KW-0449">Lipoprotein</keyword>
<feature type="chain" id="PRO_5021019721" evidence="1">
    <location>
        <begin position="23"/>
        <end position="481"/>
    </location>
</feature>
<dbReference type="AlphaFoldDB" id="A0A4R5CYU7"/>
<evidence type="ECO:0000256" key="1">
    <source>
        <dbReference type="SAM" id="SignalP"/>
    </source>
</evidence>
<dbReference type="PROSITE" id="PS51257">
    <property type="entry name" value="PROKAR_LIPOPROTEIN"/>
    <property type="match status" value="1"/>
</dbReference>
<keyword evidence="3" id="KW-1185">Reference proteome</keyword>
<protein>
    <submittedName>
        <fullName evidence="2">SusD/RagB family nutrient-binding outer membrane lipoprotein</fullName>
    </submittedName>
</protein>
<dbReference type="OrthoDB" id="725917at2"/>
<dbReference type="Proteomes" id="UP000294644">
    <property type="component" value="Unassembled WGS sequence"/>
</dbReference>